<dbReference type="EMBL" id="MN552398">
    <property type="protein sequence ID" value="QGZ98429.1"/>
    <property type="molecule type" value="Genomic_RNA"/>
</dbReference>
<dbReference type="SUPFAM" id="SSF56672">
    <property type="entry name" value="DNA/RNA polymerases"/>
    <property type="match status" value="1"/>
</dbReference>
<reference evidence="5" key="1">
    <citation type="submission" date="2019-10" db="EMBL/GenBank/DDBJ databases">
        <title>The miscellaneous mycovirome associated to the plant pathogenic fungus Erysiphe necator.</title>
        <authorList>
            <person name="Rodriguez-Romero J."/>
            <person name="Chiapello M."/>
            <person name="Cordoba L."/>
            <person name="Turina M."/>
            <person name="Ayllon M.A."/>
        </authorList>
    </citation>
    <scope>NUCLEOTIDE SEQUENCE</scope>
    <source>
        <strain evidence="5">PMS-18_DN51460</strain>
    </source>
</reference>
<evidence type="ECO:0000313" key="5">
    <source>
        <dbReference type="EMBL" id="QGZ98429.1"/>
    </source>
</evidence>
<sequence>MPSSGATTSPPLLSLDHSASGSRAKPCYECTKYARDEKVIVTNGLRLVRIRFGIPQTELPDLAVSELPRYLLFLLNAGKVRTSVPFPRKQSFTRSGENDGLCQLQRLCRRDRWNLAHSLNSIKRNLPSGCRWHTPSARPQWEQTAFSSPPPVSSDYLRFVRKEVRKLFPHGWDRTYVSHVESHVPNPTSRFEKERADILMSRSGWKDFRRRCIIGKLDSYTFEARYKEVMSAGKKRPLVIYDHKVDYLAPLHKTINRALGRHPWVLYGPPTEQKITSTTRYTNNTSVDLVSATDNLSLEVTEAILGSILAKSTLVPAGIKLLAFASLYPSVDGREVTHGQMMGTYLSFPLLTLHSYLAARWATRGMESEVLVNGDDTLISSSSTVSPDMYPPGYKLNVSKTIFNSENVAEINSTVFLKSKGRWREVRHLRRGGFLTDFPGMMHAASSVRHSVAWTDAFVRSRIGKKWGFTPLQLGLHRLSYPAFCRDREFANRRSHTEIPTVDKVSQTRLSSVPRALDHDEQLATTIYMVDNGREGGAKRDVFSPSVGEVRRSFQYRKTKYWRHGSFLARVRQERLPTAAKVYPSFVLSEYVSMAEEKAIRALSDIWIERADE</sequence>
<dbReference type="GO" id="GO:0003968">
    <property type="term" value="F:RNA-directed RNA polymerase activity"/>
    <property type="evidence" value="ECO:0007669"/>
    <property type="project" value="UniProtKB-KW"/>
</dbReference>
<feature type="compositionally biased region" description="Polar residues" evidence="4">
    <location>
        <begin position="1"/>
        <end position="21"/>
    </location>
</feature>
<dbReference type="InterPro" id="IPR043502">
    <property type="entry name" value="DNA/RNA_pol_sf"/>
</dbReference>
<evidence type="ECO:0000256" key="2">
    <source>
        <dbReference type="ARBA" id="ARBA00022679"/>
    </source>
</evidence>
<name>A0A6B9KAP4_9VIRU</name>
<organism evidence="5">
    <name type="scientific">Erysiphe necator associated ourmia-like virus 9</name>
    <dbReference type="NCBI Taxonomy" id="2689567"/>
    <lineage>
        <taxon>Viruses</taxon>
        <taxon>Riboviria</taxon>
        <taxon>Orthornavirae</taxon>
        <taxon>Lenarviricota</taxon>
        <taxon>Miaviricetes</taxon>
        <taxon>Ourlivirales</taxon>
        <taxon>Botourmiaviridae</taxon>
    </lineage>
</organism>
<keyword evidence="3" id="KW-0548">Nucleotidyltransferase</keyword>
<accession>A0A6B9KAP4</accession>
<keyword evidence="1" id="KW-0696">RNA-directed RNA polymerase</keyword>
<protein>
    <submittedName>
        <fullName evidence="5">RNA dependent RNA polymerase</fullName>
    </submittedName>
</protein>
<keyword evidence="2" id="KW-0808">Transferase</keyword>
<proteinExistence type="predicted"/>
<evidence type="ECO:0000256" key="1">
    <source>
        <dbReference type="ARBA" id="ARBA00022484"/>
    </source>
</evidence>
<feature type="region of interest" description="Disordered" evidence="4">
    <location>
        <begin position="1"/>
        <end position="23"/>
    </location>
</feature>
<evidence type="ECO:0000256" key="4">
    <source>
        <dbReference type="SAM" id="MobiDB-lite"/>
    </source>
</evidence>
<evidence type="ECO:0000256" key="3">
    <source>
        <dbReference type="ARBA" id="ARBA00022695"/>
    </source>
</evidence>